<reference evidence="2 3" key="1">
    <citation type="submission" date="2022-09" db="EMBL/GenBank/DDBJ databases">
        <authorList>
            <person name="Palmer J.M."/>
        </authorList>
    </citation>
    <scope>NUCLEOTIDE SEQUENCE [LARGE SCALE GENOMIC DNA]</scope>
    <source>
        <strain evidence="2 3">DSM 7382</strain>
    </source>
</reference>
<gene>
    <name evidence="2" type="ORF">QCA50_012292</name>
</gene>
<accession>A0AAW0G024</accession>
<dbReference type="EMBL" id="JASBNA010000024">
    <property type="protein sequence ID" value="KAK7684709.1"/>
    <property type="molecule type" value="Genomic_DNA"/>
</dbReference>
<evidence type="ECO:0000313" key="3">
    <source>
        <dbReference type="Proteomes" id="UP001385951"/>
    </source>
</evidence>
<keyword evidence="3" id="KW-1185">Reference proteome</keyword>
<feature type="compositionally biased region" description="Basic and acidic residues" evidence="1">
    <location>
        <begin position="43"/>
        <end position="52"/>
    </location>
</feature>
<dbReference type="Gene3D" id="3.30.420.10">
    <property type="entry name" value="Ribonuclease H-like superfamily/Ribonuclease H"/>
    <property type="match status" value="1"/>
</dbReference>
<dbReference type="AlphaFoldDB" id="A0AAW0G024"/>
<feature type="region of interest" description="Disordered" evidence="1">
    <location>
        <begin position="1"/>
        <end position="68"/>
    </location>
</feature>
<evidence type="ECO:0008006" key="4">
    <source>
        <dbReference type="Google" id="ProtNLM"/>
    </source>
</evidence>
<dbReference type="Proteomes" id="UP001385951">
    <property type="component" value="Unassembled WGS sequence"/>
</dbReference>
<proteinExistence type="predicted"/>
<dbReference type="InterPro" id="IPR036397">
    <property type="entry name" value="RNaseH_sf"/>
</dbReference>
<dbReference type="GO" id="GO:0003676">
    <property type="term" value="F:nucleic acid binding"/>
    <property type="evidence" value="ECO:0007669"/>
    <property type="project" value="InterPro"/>
</dbReference>
<protein>
    <recommendedName>
        <fullName evidence="4">Transposase</fullName>
    </recommendedName>
</protein>
<evidence type="ECO:0000256" key="1">
    <source>
        <dbReference type="SAM" id="MobiDB-lite"/>
    </source>
</evidence>
<organism evidence="2 3">
    <name type="scientific">Cerrena zonata</name>
    <dbReference type="NCBI Taxonomy" id="2478898"/>
    <lineage>
        <taxon>Eukaryota</taxon>
        <taxon>Fungi</taxon>
        <taxon>Dikarya</taxon>
        <taxon>Basidiomycota</taxon>
        <taxon>Agaricomycotina</taxon>
        <taxon>Agaricomycetes</taxon>
        <taxon>Polyporales</taxon>
        <taxon>Cerrenaceae</taxon>
        <taxon>Cerrena</taxon>
    </lineage>
</organism>
<comment type="caution">
    <text evidence="2">The sequence shown here is derived from an EMBL/GenBank/DDBJ whole genome shotgun (WGS) entry which is preliminary data.</text>
</comment>
<feature type="compositionally biased region" description="Polar residues" evidence="1">
    <location>
        <begin position="1"/>
        <end position="19"/>
    </location>
</feature>
<evidence type="ECO:0000313" key="2">
    <source>
        <dbReference type="EMBL" id="KAK7684709.1"/>
    </source>
</evidence>
<name>A0AAW0G024_9APHY</name>
<sequence>MNPDESTFTTDNNDGSGRQDSIVKPEDMIEDEQPLTRFLTHNQIEEKHKQESEMSDESVKKKKPRERTAYHRYTPDKVKHFFEAFEHNNEKPIAHLAAEHSINASTARGWIRKYKASGVMPFTSPRGRPLKNTKILDQQLTATKEVVQKDFEDLTSEFGKLDVTRAASLTRVKPNIPTVFEWIPKKISITLEQVEKWIERRQEYASLIHRASSMATRNTKVDPLKTRVILCAFSPHGVYQINLVTPEIPKLKRKGKRALIYPLSVHKVSDFIDKLVDILNEFEIKGEYTFILADEEELSEDYRKEFRERTGHRVQHLPPKSPDLNPLNSLWPELLTKASEIDPEEKFVNKLIDGASILSTQTCINITAESLQALKHCDDPNYHLHVLNKYDIHLP</sequence>